<dbReference type="Pfam" id="PF00460">
    <property type="entry name" value="Flg_bb_rod"/>
    <property type="match status" value="1"/>
</dbReference>
<comment type="caution">
    <text evidence="2">The sequence shown here is derived from an EMBL/GenBank/DDBJ whole genome shotgun (WGS) entry which is preliminary data.</text>
</comment>
<evidence type="ECO:0000313" key="3">
    <source>
        <dbReference type="Proteomes" id="UP000008366"/>
    </source>
</evidence>
<dbReference type="RefSeq" id="WP_006594647.1">
    <property type="nucleotide sequence ID" value="NZ_BAHD01000101.1"/>
</dbReference>
<keyword evidence="2" id="KW-0966">Cell projection</keyword>
<dbReference type="Proteomes" id="UP000008366">
    <property type="component" value="Unassembled WGS sequence"/>
</dbReference>
<dbReference type="InterPro" id="IPR001444">
    <property type="entry name" value="Flag_bb_rod_N"/>
</dbReference>
<dbReference type="PROSITE" id="PS00588">
    <property type="entry name" value="FLAGELLA_BB_ROD"/>
    <property type="match status" value="1"/>
</dbReference>
<feature type="domain" description="Flagellar basal body rod protein N-terminal" evidence="1">
    <location>
        <begin position="10"/>
        <end position="38"/>
    </location>
</feature>
<reference evidence="2 3" key="1">
    <citation type="submission" date="2012-08" db="EMBL/GenBank/DDBJ databases">
        <title>Whole genome shotgun sequence of Kineosphaera limosa NBRC 100340.</title>
        <authorList>
            <person name="Yoshida I."/>
            <person name="Isaki S."/>
            <person name="Hosoyama A."/>
            <person name="Tsuchikane K."/>
            <person name="Katsumata H."/>
            <person name="Ando Y."/>
            <person name="Ohji S."/>
            <person name="Hamada M."/>
            <person name="Tamura T."/>
            <person name="Yamazoe A."/>
            <person name="Yamazaki S."/>
            <person name="Fujita N."/>
        </authorList>
    </citation>
    <scope>NUCLEOTIDE SEQUENCE [LARGE SCALE GENOMIC DNA]</scope>
    <source>
        <strain evidence="2 3">NBRC 100340</strain>
    </source>
</reference>
<proteinExistence type="predicted"/>
<dbReference type="AlphaFoldDB" id="K6WFP1"/>
<dbReference type="OrthoDB" id="9788334at2"/>
<evidence type="ECO:0000313" key="2">
    <source>
        <dbReference type="EMBL" id="GAB98115.1"/>
    </source>
</evidence>
<dbReference type="eggNOG" id="COG1815">
    <property type="taxonomic scope" value="Bacteria"/>
</dbReference>
<protein>
    <submittedName>
        <fullName evidence="2">Putative flagellar basal-body rod protein FlgB</fullName>
    </submittedName>
</protein>
<organism evidence="2 3">
    <name type="scientific">Kineosphaera limosa NBRC 100340</name>
    <dbReference type="NCBI Taxonomy" id="1184609"/>
    <lineage>
        <taxon>Bacteria</taxon>
        <taxon>Bacillati</taxon>
        <taxon>Actinomycetota</taxon>
        <taxon>Actinomycetes</taxon>
        <taxon>Micrococcales</taxon>
        <taxon>Dermatophilaceae</taxon>
        <taxon>Kineosphaera</taxon>
    </lineage>
</organism>
<name>K6WFP1_9MICO</name>
<dbReference type="EMBL" id="BAHD01000101">
    <property type="protein sequence ID" value="GAB98115.1"/>
    <property type="molecule type" value="Genomic_DNA"/>
</dbReference>
<keyword evidence="2" id="KW-0282">Flagellum</keyword>
<sequence>MEIASDVTTRVLQQAMSGLALRQRTIADNLANIETPGFLAGKVDFESALRTAVANGENPLATQVATARSLEPTRVNGSNVNIDEETLAGQQTVLSTQVITLALTNKFNGLRTSITGQ</sequence>
<gene>
    <name evidence="2" type="primary">flgB</name>
    <name evidence="2" type="ORF">KILIM_101_00100</name>
</gene>
<dbReference type="InterPro" id="IPR019776">
    <property type="entry name" value="Flagellar_basal_body_rod_CS"/>
</dbReference>
<dbReference type="STRING" id="1184609.KILIM_101_00100"/>
<keyword evidence="2" id="KW-0969">Cilium</keyword>
<evidence type="ECO:0000259" key="1">
    <source>
        <dbReference type="Pfam" id="PF00460"/>
    </source>
</evidence>
<accession>K6WFP1</accession>
<keyword evidence="3" id="KW-1185">Reference proteome</keyword>